<evidence type="ECO:0000313" key="1">
    <source>
        <dbReference type="EMBL" id="MRJ20694.1"/>
    </source>
</evidence>
<name>A0A646NXR8_9PSED</name>
<sequence>MPITVLAMNDQPGLPNEKVQTAWHLRLNSVHAATGRDVALRAYHNAIGYTQALRDAELITNEIELAMTATLAQVWRTAQDRLEVSTAAKNA</sequence>
<protein>
    <submittedName>
        <fullName evidence="1">Uncharacterized protein</fullName>
    </submittedName>
</protein>
<gene>
    <name evidence="1" type="ORF">FRT60_10165</name>
</gene>
<dbReference type="EMBL" id="VOIX01000003">
    <property type="protein sequence ID" value="MRJ20694.1"/>
    <property type="molecule type" value="Genomic_DNA"/>
</dbReference>
<proteinExistence type="predicted"/>
<dbReference type="AlphaFoldDB" id="A0A646NXR8"/>
<reference evidence="1 2" key="1">
    <citation type="submission" date="2019-08" db="EMBL/GenBank/DDBJ databases">
        <title>Pseudomonas haemolytica sp. nov. isolated from raw milk and skim milk concentrate.</title>
        <authorList>
            <person name="Hofmann K."/>
            <person name="Huptas C."/>
            <person name="Doll E."/>
            <person name="Scherer S."/>
            <person name="Wenning M."/>
        </authorList>
    </citation>
    <scope>NUCLEOTIDE SEQUENCE [LARGE SCALE GENOMIC DNA]</scope>
    <source>
        <strain evidence="1 2">DSM 108988</strain>
    </source>
</reference>
<comment type="caution">
    <text evidence="1">The sequence shown here is derived from an EMBL/GenBank/DDBJ whole genome shotgun (WGS) entry which is preliminary data.</text>
</comment>
<organism evidence="1 2">
    <name type="scientific">Pseudomonas haemolytica</name>
    <dbReference type="NCBI Taxonomy" id="2600065"/>
    <lineage>
        <taxon>Bacteria</taxon>
        <taxon>Pseudomonadati</taxon>
        <taxon>Pseudomonadota</taxon>
        <taxon>Gammaproteobacteria</taxon>
        <taxon>Pseudomonadales</taxon>
        <taxon>Pseudomonadaceae</taxon>
        <taxon>Pseudomonas</taxon>
    </lineage>
</organism>
<evidence type="ECO:0000313" key="2">
    <source>
        <dbReference type="Proteomes" id="UP000432048"/>
    </source>
</evidence>
<dbReference type="RefSeq" id="WP_153838218.1">
    <property type="nucleotide sequence ID" value="NZ_VOIX01000003.1"/>
</dbReference>
<accession>A0A646NXR8</accession>
<dbReference type="Proteomes" id="UP000432048">
    <property type="component" value="Unassembled WGS sequence"/>
</dbReference>